<gene>
    <name evidence="1" type="ORF">H8S64_19840</name>
</gene>
<dbReference type="PROSITE" id="PS51257">
    <property type="entry name" value="PROKAR_LIPOPROTEIN"/>
    <property type="match status" value="1"/>
</dbReference>
<accession>A0ABR7D6G7</accession>
<name>A0ABR7D6G7_9BACT</name>
<protein>
    <recommendedName>
        <fullName evidence="3">PKD-like family protein</fullName>
    </recommendedName>
</protein>
<proteinExistence type="predicted"/>
<dbReference type="Proteomes" id="UP000646484">
    <property type="component" value="Unassembled WGS sequence"/>
</dbReference>
<dbReference type="RefSeq" id="WP_176555139.1">
    <property type="nucleotide sequence ID" value="NZ_JACOOH010000010.1"/>
</dbReference>
<reference evidence="1 2" key="1">
    <citation type="submission" date="2020-08" db="EMBL/GenBank/DDBJ databases">
        <title>Genome public.</title>
        <authorList>
            <person name="Liu C."/>
            <person name="Sun Q."/>
        </authorList>
    </citation>
    <scope>NUCLEOTIDE SEQUENCE [LARGE SCALE GENOMIC DNA]</scope>
    <source>
        <strain evidence="1 2">NSJ-56</strain>
    </source>
</reference>
<dbReference type="InterPro" id="IPR032183">
    <property type="entry name" value="PKD-like"/>
</dbReference>
<dbReference type="EMBL" id="JACOOH010000010">
    <property type="protein sequence ID" value="MBC5623352.1"/>
    <property type="molecule type" value="Genomic_DNA"/>
</dbReference>
<evidence type="ECO:0000313" key="1">
    <source>
        <dbReference type="EMBL" id="MBC5623352.1"/>
    </source>
</evidence>
<comment type="caution">
    <text evidence="1">The sequence shown here is derived from an EMBL/GenBank/DDBJ whole genome shotgun (WGS) entry which is preliminary data.</text>
</comment>
<evidence type="ECO:0000313" key="2">
    <source>
        <dbReference type="Proteomes" id="UP000646484"/>
    </source>
</evidence>
<evidence type="ECO:0008006" key="3">
    <source>
        <dbReference type="Google" id="ProtNLM"/>
    </source>
</evidence>
<dbReference type="Pfam" id="PF16407">
    <property type="entry name" value="PKD_2"/>
    <property type="match status" value="1"/>
</dbReference>
<sequence>MKNVIYLSLLMMVGLFSCIKDEGNYKYEAIRDAKVSFETYTVNCFVHDEVKVEPKIRFGEGDSTDFSYEWRVDYEVVSTERVLEFTPEQAKTYACRLALKDNRNGKVYSGTMSIVAATVYQSGFSILYEEGGVSKLGHINLPSVSQDEEYHAYYDLYREANGEDMGSEPVKLVQHFFWNATNYCKWSELLVIQNGGQGPVELNGNTNEKEVLTREEFVGGNPPENFKLVSAFYPFYMNIVLSEDGKIYTRFFNDPKSMGYHSAAYNNVPVYINKGYKIGQIIETAHQYLKHFLLYDELNGRLIHVRSAYYTTAEEYRELQYTGTYPAGFIPVNNLGDYELVYGAAYGGTMQGSTKYALILRDGDDWKVETFGIAANALGVITLDALDKCQTFSGKTDGYVTDRSIFRILRNRTYIFFSGGVNNDELYYYDLSTGKSYHYTSLNGRAIMAMHPAEGNKELGVGLEDGTFILFNVEDSVLKAGEPVVLYEQGGFGRIADVIYKYKLSGRDM</sequence>
<organism evidence="1 2">
    <name type="scientific">Butyricimonas hominis</name>
    <dbReference type="NCBI Taxonomy" id="2763032"/>
    <lineage>
        <taxon>Bacteria</taxon>
        <taxon>Pseudomonadati</taxon>
        <taxon>Bacteroidota</taxon>
        <taxon>Bacteroidia</taxon>
        <taxon>Bacteroidales</taxon>
        <taxon>Odoribacteraceae</taxon>
        <taxon>Butyricimonas</taxon>
    </lineage>
</organism>
<keyword evidence="2" id="KW-1185">Reference proteome</keyword>